<evidence type="ECO:0000313" key="1">
    <source>
        <dbReference type="EMBL" id="KYC66937.1"/>
    </source>
</evidence>
<dbReference type="EMBL" id="LQYG01000003">
    <property type="protein sequence ID" value="KYC66937.1"/>
    <property type="molecule type" value="Genomic_DNA"/>
</dbReference>
<reference evidence="1 2" key="1">
    <citation type="submission" date="2016-01" db="EMBL/GenBank/DDBJ databases">
        <title>Genome Sequences of Twelve Sporeforming Bacillus Species Isolated from Foods.</title>
        <authorList>
            <person name="Berendsen E.M."/>
            <person name="Wells-Bennik M.H."/>
            <person name="Krawcyk A.O."/>
            <person name="De Jong A."/>
            <person name="Holsappel S."/>
            <person name="Eijlander R.T."/>
            <person name="Kuipers O.P."/>
        </authorList>
    </citation>
    <scope>NUCLEOTIDE SEQUENCE [LARGE SCALE GENOMIC DNA]</scope>
    <source>
        <strain evidence="1 2">B4098</strain>
    </source>
</reference>
<gene>
    <name evidence="1" type="ORF">B4098_2274</name>
</gene>
<proteinExistence type="predicted"/>
<comment type="caution">
    <text evidence="1">The sequence shown here is derived from an EMBL/GenBank/DDBJ whole genome shotgun (WGS) entry which is preliminary data.</text>
</comment>
<name>A0A150KBE8_HEYCO</name>
<dbReference type="Proteomes" id="UP000075288">
    <property type="component" value="Unassembled WGS sequence"/>
</dbReference>
<evidence type="ECO:0000313" key="2">
    <source>
        <dbReference type="Proteomes" id="UP000075288"/>
    </source>
</evidence>
<dbReference type="AlphaFoldDB" id="A0A150KBE8"/>
<accession>A0A150KBE8</accession>
<organism evidence="1 2">
    <name type="scientific">Heyndrickxia coagulans</name>
    <name type="common">Weizmannia coagulans</name>
    <dbReference type="NCBI Taxonomy" id="1398"/>
    <lineage>
        <taxon>Bacteria</taxon>
        <taxon>Bacillati</taxon>
        <taxon>Bacillota</taxon>
        <taxon>Bacilli</taxon>
        <taxon>Bacillales</taxon>
        <taxon>Bacillaceae</taxon>
        <taxon>Heyndrickxia</taxon>
    </lineage>
</organism>
<protein>
    <submittedName>
        <fullName evidence="1">Uncharacterized protein</fullName>
    </submittedName>
</protein>
<sequence>MILFTTFGTPNLSHDLHQIVTKNTYLHFNHMLFTRHFQLKTVLK</sequence>
<dbReference type="PATRIC" id="fig|1398.26.peg.2981"/>